<name>A0A1F8FBM6_9BACT</name>
<dbReference type="AlphaFoldDB" id="A0A1F8FBM6"/>
<dbReference type="SUPFAM" id="SSF53448">
    <property type="entry name" value="Nucleotide-diphospho-sugar transferases"/>
    <property type="match status" value="1"/>
</dbReference>
<evidence type="ECO:0000259" key="1">
    <source>
        <dbReference type="Pfam" id="PF00535"/>
    </source>
</evidence>
<reference evidence="2 3" key="1">
    <citation type="journal article" date="2016" name="Nat. Commun.">
        <title>Thousands of microbial genomes shed light on interconnected biogeochemical processes in an aquifer system.</title>
        <authorList>
            <person name="Anantharaman K."/>
            <person name="Brown C.T."/>
            <person name="Hug L.A."/>
            <person name="Sharon I."/>
            <person name="Castelle C.J."/>
            <person name="Probst A.J."/>
            <person name="Thomas B.C."/>
            <person name="Singh A."/>
            <person name="Wilkins M.J."/>
            <person name="Karaoz U."/>
            <person name="Brodie E.L."/>
            <person name="Williams K.H."/>
            <person name="Hubbard S.S."/>
            <person name="Banfield J.F."/>
        </authorList>
    </citation>
    <scope>NUCLEOTIDE SEQUENCE [LARGE SCALE GENOMIC DNA]</scope>
</reference>
<organism evidence="2 3">
    <name type="scientific">Candidatus Yanofskybacteria bacterium RIFCSPHIGHO2_02_FULL_41_11</name>
    <dbReference type="NCBI Taxonomy" id="1802675"/>
    <lineage>
        <taxon>Bacteria</taxon>
        <taxon>Candidatus Yanofskyibacteriota</taxon>
    </lineage>
</organism>
<dbReference type="Proteomes" id="UP000177167">
    <property type="component" value="Unassembled WGS sequence"/>
</dbReference>
<dbReference type="InterPro" id="IPR001173">
    <property type="entry name" value="Glyco_trans_2-like"/>
</dbReference>
<comment type="caution">
    <text evidence="2">The sequence shown here is derived from an EMBL/GenBank/DDBJ whole genome shotgun (WGS) entry which is preliminary data.</text>
</comment>
<dbReference type="Pfam" id="PF00535">
    <property type="entry name" value="Glycos_transf_2"/>
    <property type="match status" value="1"/>
</dbReference>
<proteinExistence type="predicted"/>
<dbReference type="InterPro" id="IPR029044">
    <property type="entry name" value="Nucleotide-diphossugar_trans"/>
</dbReference>
<dbReference type="EMBL" id="MGJP01000003">
    <property type="protein sequence ID" value="OGN10594.1"/>
    <property type="molecule type" value="Genomic_DNA"/>
</dbReference>
<sequence>MNNKQSKKLSIVIPVFNERKTIPAILAAIRRVELPLEKEIIIVDDCSTDGSREILQHISKSVEGGPPHAPHDSSLQEVRVLFLDKNTGKGAAVKKGFQEATGDIALIQDADLEYNPQDYPGLIKPILEGKADVVYGSRFLKSETNNKIVYRRGYLFSKLLNWVSNILSGVWLTDMYTCYKVFSKDAINKIHPHITSNRFGIDPELTAWVGKLNLKIVEVPISYKGRTYEEGKKINWKDGIAAIFHIIKFNLFTKNK</sequence>
<dbReference type="Gene3D" id="3.90.550.10">
    <property type="entry name" value="Spore Coat Polysaccharide Biosynthesis Protein SpsA, Chain A"/>
    <property type="match status" value="1"/>
</dbReference>
<dbReference type="CDD" id="cd04179">
    <property type="entry name" value="DPM_DPG-synthase_like"/>
    <property type="match status" value="1"/>
</dbReference>
<accession>A0A1F8FBM6</accession>
<protein>
    <recommendedName>
        <fullName evidence="1">Glycosyltransferase 2-like domain-containing protein</fullName>
    </recommendedName>
</protein>
<gene>
    <name evidence="2" type="ORF">A3J46_05285</name>
</gene>
<evidence type="ECO:0000313" key="3">
    <source>
        <dbReference type="Proteomes" id="UP000177167"/>
    </source>
</evidence>
<dbReference type="InterPro" id="IPR050256">
    <property type="entry name" value="Glycosyltransferase_2"/>
</dbReference>
<dbReference type="PANTHER" id="PTHR48090:SF7">
    <property type="entry name" value="RFBJ PROTEIN"/>
    <property type="match status" value="1"/>
</dbReference>
<feature type="domain" description="Glycosyltransferase 2-like" evidence="1">
    <location>
        <begin position="10"/>
        <end position="189"/>
    </location>
</feature>
<evidence type="ECO:0000313" key="2">
    <source>
        <dbReference type="EMBL" id="OGN10594.1"/>
    </source>
</evidence>
<dbReference type="PANTHER" id="PTHR48090">
    <property type="entry name" value="UNDECAPRENYL-PHOSPHATE 4-DEOXY-4-FORMAMIDO-L-ARABINOSE TRANSFERASE-RELATED"/>
    <property type="match status" value="1"/>
</dbReference>